<feature type="domain" description="Apple" evidence="5">
    <location>
        <begin position="127"/>
        <end position="171"/>
    </location>
</feature>
<keyword evidence="2" id="KW-1015">Disulfide bond</keyword>
<dbReference type="GO" id="GO:0048544">
    <property type="term" value="P:recognition of pollen"/>
    <property type="evidence" value="ECO:0007669"/>
    <property type="project" value="InterPro"/>
</dbReference>
<dbReference type="Pfam" id="PF00954">
    <property type="entry name" value="S_locus_glycop"/>
    <property type="match status" value="1"/>
</dbReference>
<organism evidence="6 7">
    <name type="scientific">Quercus suber</name>
    <name type="common">Cork oak</name>
    <dbReference type="NCBI Taxonomy" id="58331"/>
    <lineage>
        <taxon>Eukaryota</taxon>
        <taxon>Viridiplantae</taxon>
        <taxon>Streptophyta</taxon>
        <taxon>Embryophyta</taxon>
        <taxon>Tracheophyta</taxon>
        <taxon>Spermatophyta</taxon>
        <taxon>Magnoliopsida</taxon>
        <taxon>eudicotyledons</taxon>
        <taxon>Gunneridae</taxon>
        <taxon>Pentapetalae</taxon>
        <taxon>rosids</taxon>
        <taxon>fabids</taxon>
        <taxon>Fagales</taxon>
        <taxon>Fagaceae</taxon>
        <taxon>Quercus</taxon>
    </lineage>
</organism>
<comment type="caution">
    <text evidence="6">The sequence shown here is derived from an EMBL/GenBank/DDBJ whole genome shotgun (WGS) entry which is preliminary data.</text>
</comment>
<dbReference type="AlphaFoldDB" id="A0AAW0IQ97"/>
<sequence length="214" mass="24286">MSSVYYDGFCLIEDQDGTYYFSCSYVSNSFFHYVLTTEGDIEQRHWDYEKDDWGISWNAVKSECDVYGMCGAFGSCNSKSLPIRSCLPGFEPKNTKKWNRRNWTSGCVRRTPSSQCAVVNSSIEAVKMDGFLKLKTMKVPDFADSSLALENYCRQQCLENCSCIAYAYDSGTDKVGDGKKVVTISVIIGAIFISICTFLLWRWMAKQQGNYIHT</sequence>
<evidence type="ECO:0000313" key="7">
    <source>
        <dbReference type="Proteomes" id="UP000237347"/>
    </source>
</evidence>
<accession>A0AAW0IQ97</accession>
<reference evidence="6 7" key="1">
    <citation type="journal article" date="2018" name="Sci. Data">
        <title>The draft genome sequence of cork oak.</title>
        <authorList>
            <person name="Ramos A.M."/>
            <person name="Usie A."/>
            <person name="Barbosa P."/>
            <person name="Barros P.M."/>
            <person name="Capote T."/>
            <person name="Chaves I."/>
            <person name="Simoes F."/>
            <person name="Abreu I."/>
            <person name="Carrasquinho I."/>
            <person name="Faro C."/>
            <person name="Guimaraes J.B."/>
            <person name="Mendonca D."/>
            <person name="Nobrega F."/>
            <person name="Rodrigues L."/>
            <person name="Saibo N.J.M."/>
            <person name="Varela M.C."/>
            <person name="Egas C."/>
            <person name="Matos J."/>
            <person name="Miguel C.M."/>
            <person name="Oliveira M.M."/>
            <person name="Ricardo C.P."/>
            <person name="Goncalves S."/>
        </authorList>
    </citation>
    <scope>NUCLEOTIDE SEQUENCE [LARGE SCALE GENOMIC DNA]</scope>
    <source>
        <strain evidence="7">cv. HL8</strain>
    </source>
</reference>
<evidence type="ECO:0000256" key="2">
    <source>
        <dbReference type="ARBA" id="ARBA00023157"/>
    </source>
</evidence>
<dbReference type="Pfam" id="PF08276">
    <property type="entry name" value="PAN_2"/>
    <property type="match status" value="1"/>
</dbReference>
<name>A0AAW0IQ97_QUESU</name>
<evidence type="ECO:0000256" key="3">
    <source>
        <dbReference type="SAM" id="Phobius"/>
    </source>
</evidence>
<evidence type="ECO:0000259" key="4">
    <source>
        <dbReference type="Pfam" id="PF00954"/>
    </source>
</evidence>
<keyword evidence="3" id="KW-0812">Transmembrane</keyword>
<keyword evidence="1" id="KW-0732">Signal</keyword>
<keyword evidence="3" id="KW-0472">Membrane</keyword>
<feature type="transmembrane region" description="Helical" evidence="3">
    <location>
        <begin position="181"/>
        <end position="201"/>
    </location>
</feature>
<dbReference type="InterPro" id="IPR003609">
    <property type="entry name" value="Pan_app"/>
</dbReference>
<evidence type="ECO:0000313" key="6">
    <source>
        <dbReference type="EMBL" id="KAK7816507.1"/>
    </source>
</evidence>
<protein>
    <submittedName>
        <fullName evidence="6">G-type lectin s-receptor-like serine/threonine-protein kinase</fullName>
    </submittedName>
</protein>
<keyword evidence="3" id="KW-1133">Transmembrane helix</keyword>
<evidence type="ECO:0000259" key="5">
    <source>
        <dbReference type="Pfam" id="PF08276"/>
    </source>
</evidence>
<dbReference type="Proteomes" id="UP000237347">
    <property type="component" value="Unassembled WGS sequence"/>
</dbReference>
<proteinExistence type="predicted"/>
<keyword evidence="7" id="KW-1185">Reference proteome</keyword>
<feature type="domain" description="S-locus glycoprotein" evidence="4">
    <location>
        <begin position="9"/>
        <end position="94"/>
    </location>
</feature>
<dbReference type="GO" id="GO:0016301">
    <property type="term" value="F:kinase activity"/>
    <property type="evidence" value="ECO:0007669"/>
    <property type="project" value="UniProtKB-KW"/>
</dbReference>
<evidence type="ECO:0000256" key="1">
    <source>
        <dbReference type="ARBA" id="ARBA00022729"/>
    </source>
</evidence>
<dbReference type="PANTHER" id="PTHR32444:SF198">
    <property type="entry name" value="BULB-TYPE LECTIN DOMAIN-CONTAINING PROTEIN"/>
    <property type="match status" value="1"/>
</dbReference>
<dbReference type="InterPro" id="IPR000858">
    <property type="entry name" value="S_locus_glycoprot_dom"/>
</dbReference>
<dbReference type="EMBL" id="PKMF04000936">
    <property type="protein sequence ID" value="KAK7816507.1"/>
    <property type="molecule type" value="Genomic_DNA"/>
</dbReference>
<dbReference type="PANTHER" id="PTHR32444">
    <property type="entry name" value="BULB-TYPE LECTIN DOMAIN-CONTAINING PROTEIN"/>
    <property type="match status" value="1"/>
</dbReference>
<gene>
    <name evidence="6" type="ORF">CFP56_043978</name>
</gene>